<dbReference type="EMBL" id="AXCN02001723">
    <property type="status" value="NOT_ANNOTATED_CDS"/>
    <property type="molecule type" value="Genomic_DNA"/>
</dbReference>
<organism evidence="4 5">
    <name type="scientific">Anopheles farauti</name>
    <dbReference type="NCBI Taxonomy" id="69004"/>
    <lineage>
        <taxon>Eukaryota</taxon>
        <taxon>Metazoa</taxon>
        <taxon>Ecdysozoa</taxon>
        <taxon>Arthropoda</taxon>
        <taxon>Hexapoda</taxon>
        <taxon>Insecta</taxon>
        <taxon>Pterygota</taxon>
        <taxon>Neoptera</taxon>
        <taxon>Endopterygota</taxon>
        <taxon>Diptera</taxon>
        <taxon>Nematocera</taxon>
        <taxon>Culicoidea</taxon>
        <taxon>Culicidae</taxon>
        <taxon>Anophelinae</taxon>
        <taxon>Anopheles</taxon>
    </lineage>
</organism>
<feature type="domain" description="C-type lectin" evidence="3">
    <location>
        <begin position="26"/>
        <end position="147"/>
    </location>
</feature>
<protein>
    <recommendedName>
        <fullName evidence="3">C-type lectin domain-containing protein</fullName>
    </recommendedName>
</protein>
<dbReference type="PROSITE" id="PS50041">
    <property type="entry name" value="C_TYPE_LECTIN_2"/>
    <property type="match status" value="1"/>
</dbReference>
<dbReference type="SMART" id="SM00034">
    <property type="entry name" value="CLECT"/>
    <property type="match status" value="1"/>
</dbReference>
<dbReference type="InterPro" id="IPR001304">
    <property type="entry name" value="C-type_lectin-like"/>
</dbReference>
<dbReference type="Proteomes" id="UP000075886">
    <property type="component" value="Unassembled WGS sequence"/>
</dbReference>
<dbReference type="SUPFAM" id="SSF56436">
    <property type="entry name" value="C-type lectin-like"/>
    <property type="match status" value="1"/>
</dbReference>
<reference evidence="4" key="2">
    <citation type="submission" date="2020-05" db="UniProtKB">
        <authorList>
            <consortium name="EnsemblMetazoa"/>
        </authorList>
    </citation>
    <scope>IDENTIFICATION</scope>
    <source>
        <strain evidence="4">FAR1</strain>
    </source>
</reference>
<dbReference type="CDD" id="cd00037">
    <property type="entry name" value="CLECT"/>
    <property type="match status" value="1"/>
</dbReference>
<evidence type="ECO:0000313" key="5">
    <source>
        <dbReference type="Proteomes" id="UP000075886"/>
    </source>
</evidence>
<dbReference type="PANTHER" id="PTHR22803">
    <property type="entry name" value="MANNOSE, PHOSPHOLIPASE, LECTIN RECEPTOR RELATED"/>
    <property type="match status" value="1"/>
</dbReference>
<feature type="chain" id="PRO_5039889742" description="C-type lectin domain-containing protein" evidence="2">
    <location>
        <begin position="24"/>
        <end position="150"/>
    </location>
</feature>
<sequence length="150" mass="16840">MQAKLFTVIFVVLAVAEIQSALAVRYQAYTDDSSFLTAQNKCIKKGGRLAGIDTQAQQNQVEKLLIATGLSNAGWWLGGTDFGMARSFFWVGRNYEVGSVNGYTNFANGEPSSPNTEHCLMIIHNPSNPKYKWFDFHCSHTTYYICEFDF</sequence>
<dbReference type="STRING" id="69004.A0A182QVH7"/>
<dbReference type="PROSITE" id="PS00615">
    <property type="entry name" value="C_TYPE_LECTIN_1"/>
    <property type="match status" value="1"/>
</dbReference>
<dbReference type="EnsemblMetazoa" id="AFAF017706-RA">
    <property type="protein sequence ID" value="AFAF017706-PA"/>
    <property type="gene ID" value="AFAF017706"/>
</dbReference>
<evidence type="ECO:0000256" key="2">
    <source>
        <dbReference type="SAM" id="SignalP"/>
    </source>
</evidence>
<dbReference type="InterPro" id="IPR016186">
    <property type="entry name" value="C-type_lectin-like/link_sf"/>
</dbReference>
<dbReference type="InterPro" id="IPR050111">
    <property type="entry name" value="C-type_lectin/snaclec_domain"/>
</dbReference>
<proteinExistence type="predicted"/>
<evidence type="ECO:0000256" key="1">
    <source>
        <dbReference type="ARBA" id="ARBA00023157"/>
    </source>
</evidence>
<feature type="signal peptide" evidence="2">
    <location>
        <begin position="1"/>
        <end position="23"/>
    </location>
</feature>
<reference evidence="5" key="1">
    <citation type="submission" date="2014-01" db="EMBL/GenBank/DDBJ databases">
        <title>The Genome Sequence of Anopheles farauti FAR1 (V2).</title>
        <authorList>
            <consortium name="The Broad Institute Genomics Platform"/>
            <person name="Neafsey D.E."/>
            <person name="Besansky N."/>
            <person name="Howell P."/>
            <person name="Walton C."/>
            <person name="Young S.K."/>
            <person name="Zeng Q."/>
            <person name="Gargeya S."/>
            <person name="Fitzgerald M."/>
            <person name="Haas B."/>
            <person name="Abouelleil A."/>
            <person name="Allen A.W."/>
            <person name="Alvarado L."/>
            <person name="Arachchi H.M."/>
            <person name="Berlin A.M."/>
            <person name="Chapman S.B."/>
            <person name="Gainer-Dewar J."/>
            <person name="Goldberg J."/>
            <person name="Griggs A."/>
            <person name="Gujja S."/>
            <person name="Hansen M."/>
            <person name="Howarth C."/>
            <person name="Imamovic A."/>
            <person name="Ireland A."/>
            <person name="Larimer J."/>
            <person name="McCowan C."/>
            <person name="Murphy C."/>
            <person name="Pearson M."/>
            <person name="Poon T.W."/>
            <person name="Priest M."/>
            <person name="Roberts A."/>
            <person name="Saif S."/>
            <person name="Shea T."/>
            <person name="Sisk P."/>
            <person name="Sykes S."/>
            <person name="Wortman J."/>
            <person name="Nusbaum C."/>
            <person name="Birren B."/>
        </authorList>
    </citation>
    <scope>NUCLEOTIDE SEQUENCE [LARGE SCALE GENOMIC DNA]</scope>
    <source>
        <strain evidence="5">FAR1</strain>
    </source>
</reference>
<keyword evidence="1" id="KW-1015">Disulfide bond</keyword>
<dbReference type="InterPro" id="IPR018378">
    <property type="entry name" value="C-type_lectin_CS"/>
</dbReference>
<dbReference type="InterPro" id="IPR016187">
    <property type="entry name" value="CTDL_fold"/>
</dbReference>
<dbReference type="VEuPathDB" id="VectorBase:AFAF017706"/>
<dbReference type="Pfam" id="PF00059">
    <property type="entry name" value="Lectin_C"/>
    <property type="match status" value="1"/>
</dbReference>
<accession>A0A182QVH7</accession>
<keyword evidence="2" id="KW-0732">Signal</keyword>
<keyword evidence="5" id="KW-1185">Reference proteome</keyword>
<evidence type="ECO:0000313" key="4">
    <source>
        <dbReference type="EnsemblMetazoa" id="AFAF017706-PA"/>
    </source>
</evidence>
<dbReference type="AlphaFoldDB" id="A0A182QVH7"/>
<dbReference type="Gene3D" id="3.10.100.10">
    <property type="entry name" value="Mannose-Binding Protein A, subunit A"/>
    <property type="match status" value="1"/>
</dbReference>
<name>A0A182QVH7_9DIPT</name>
<evidence type="ECO:0000259" key="3">
    <source>
        <dbReference type="PROSITE" id="PS50041"/>
    </source>
</evidence>